<accession>A0A7S3FLJ1</accession>
<keyword evidence="1" id="KW-0812">Transmembrane</keyword>
<reference evidence="2" key="1">
    <citation type="submission" date="2021-01" db="EMBL/GenBank/DDBJ databases">
        <authorList>
            <person name="Corre E."/>
            <person name="Pelletier E."/>
            <person name="Niang G."/>
            <person name="Scheremetjew M."/>
            <person name="Finn R."/>
            <person name="Kale V."/>
            <person name="Holt S."/>
            <person name="Cochrane G."/>
            <person name="Meng A."/>
            <person name="Brown T."/>
            <person name="Cohen L."/>
        </authorList>
    </citation>
    <scope>NUCLEOTIDE SEQUENCE</scope>
    <source>
        <strain evidence="2">RCC1871</strain>
    </source>
</reference>
<protein>
    <submittedName>
        <fullName evidence="2">Uncharacterized protein</fullName>
    </submittedName>
</protein>
<proteinExistence type="predicted"/>
<evidence type="ECO:0000313" key="2">
    <source>
        <dbReference type="EMBL" id="CAE0187068.1"/>
    </source>
</evidence>
<keyword evidence="1" id="KW-0472">Membrane</keyword>
<organism evidence="2">
    <name type="scientific">Chloropicon roscoffensis</name>
    <dbReference type="NCBI Taxonomy" id="1461544"/>
    <lineage>
        <taxon>Eukaryota</taxon>
        <taxon>Viridiplantae</taxon>
        <taxon>Chlorophyta</taxon>
        <taxon>Chloropicophyceae</taxon>
        <taxon>Chloropicales</taxon>
        <taxon>Chloropicaceae</taxon>
        <taxon>Chloropicon</taxon>
    </lineage>
</organism>
<name>A0A7S3FLJ1_9CHLO</name>
<feature type="transmembrane region" description="Helical" evidence="1">
    <location>
        <begin position="6"/>
        <end position="28"/>
    </location>
</feature>
<keyword evidence="1" id="KW-1133">Transmembrane helix</keyword>
<sequence length="390" mass="43960">MGIHELLHHIFFLLFLTCGHPHCLLLLIEHHLLHCLPGFGVQVTKLAVLWLYLLRVDALLLAANLVPPAHSVHLLKVQLQLFSVIDVPETVLNSNFLVKIVVDEGFQAARRFQNDLEAGLPDIHDKISCLCPCRNWDGVSDVLQSLHPGVTALIAVTVATIWNQTFSFILFYFLQLGFLSVSLALLRRQTRNDLLLSLLGIYLELLIQGAQTRVDDLFHNVLAGLGSPVYLLCLREETFLDTSALPCFPSVYFDQFPKTLLHALHEKPSHQCMEGERQRQRERERAQQIVESARCMINVAVDCEPSGSSPRQGLFWARCHGKTDLRWNRGIESKDDNTHKSVVFPSWWRTFATTLTGSPSPISESCNHVASVSANDMMMAFPSSWSRPPL</sequence>
<dbReference type="AlphaFoldDB" id="A0A7S3FLJ1"/>
<gene>
    <name evidence="2" type="ORF">CROS1456_LOCUS134</name>
</gene>
<evidence type="ECO:0000256" key="1">
    <source>
        <dbReference type="SAM" id="Phobius"/>
    </source>
</evidence>
<dbReference type="EMBL" id="HBHZ01000162">
    <property type="protein sequence ID" value="CAE0187068.1"/>
    <property type="molecule type" value="Transcribed_RNA"/>
</dbReference>
<feature type="transmembrane region" description="Helical" evidence="1">
    <location>
        <begin position="166"/>
        <end position="186"/>
    </location>
</feature>